<gene>
    <name evidence="3" type="ORF">EZV62_008270</name>
</gene>
<comment type="caution">
    <text evidence="3">The sequence shown here is derived from an EMBL/GenBank/DDBJ whole genome shotgun (WGS) entry which is preliminary data.</text>
</comment>
<accession>A0A5C7IDA0</accession>
<keyword evidence="4" id="KW-1185">Reference proteome</keyword>
<sequence length="191" mass="21619">MIMVPQVPFVSLPADIPLLFTLMTAPGIVIVILFCVMAVCMIATSFITIIIYVICNYVFWLCFDRYKRDIDQLGRVSPQSRMIITRQDNVLCGEAFRKQVVEKMLPPLVFGSKEMLFSCGDCSICLDDYKDGDFCRVFPVCNHIFTMLNEIASSVGFIGIRSGERVGLIKDNFVEEDVMEFGYVKTATFKV</sequence>
<evidence type="ECO:0000256" key="1">
    <source>
        <dbReference type="SAM" id="Phobius"/>
    </source>
</evidence>
<reference evidence="4" key="1">
    <citation type="journal article" date="2019" name="Gigascience">
        <title>De novo genome assembly of the endangered Acer yangbiense, a plant species with extremely small populations endemic to Yunnan Province, China.</title>
        <authorList>
            <person name="Yang J."/>
            <person name="Wariss H.M."/>
            <person name="Tao L."/>
            <person name="Zhang R."/>
            <person name="Yun Q."/>
            <person name="Hollingsworth P."/>
            <person name="Dao Z."/>
            <person name="Luo G."/>
            <person name="Guo H."/>
            <person name="Ma Y."/>
            <person name="Sun W."/>
        </authorList>
    </citation>
    <scope>NUCLEOTIDE SEQUENCE [LARGE SCALE GENOMIC DNA]</scope>
    <source>
        <strain evidence="4">cv. Malutang</strain>
    </source>
</reference>
<dbReference type="InterPro" id="IPR013083">
    <property type="entry name" value="Znf_RING/FYVE/PHD"/>
</dbReference>
<dbReference type="SUPFAM" id="SSF57850">
    <property type="entry name" value="RING/U-box"/>
    <property type="match status" value="1"/>
</dbReference>
<feature type="transmembrane region" description="Helical" evidence="1">
    <location>
        <begin position="27"/>
        <end position="60"/>
    </location>
</feature>
<organism evidence="3 4">
    <name type="scientific">Acer yangbiense</name>
    <dbReference type="NCBI Taxonomy" id="1000413"/>
    <lineage>
        <taxon>Eukaryota</taxon>
        <taxon>Viridiplantae</taxon>
        <taxon>Streptophyta</taxon>
        <taxon>Embryophyta</taxon>
        <taxon>Tracheophyta</taxon>
        <taxon>Spermatophyta</taxon>
        <taxon>Magnoliopsida</taxon>
        <taxon>eudicotyledons</taxon>
        <taxon>Gunneridae</taxon>
        <taxon>Pentapetalae</taxon>
        <taxon>rosids</taxon>
        <taxon>malvids</taxon>
        <taxon>Sapindales</taxon>
        <taxon>Sapindaceae</taxon>
        <taxon>Hippocastanoideae</taxon>
        <taxon>Acereae</taxon>
        <taxon>Acer</taxon>
    </lineage>
</organism>
<keyword evidence="1" id="KW-0472">Membrane</keyword>
<proteinExistence type="predicted"/>
<keyword evidence="1" id="KW-0812">Transmembrane</keyword>
<evidence type="ECO:0000313" key="4">
    <source>
        <dbReference type="Proteomes" id="UP000323000"/>
    </source>
</evidence>
<feature type="domain" description="RING-type" evidence="2">
    <location>
        <begin position="121"/>
        <end position="145"/>
    </location>
</feature>
<dbReference type="InterPro" id="IPR001841">
    <property type="entry name" value="Znf_RING"/>
</dbReference>
<dbReference type="Pfam" id="PF17123">
    <property type="entry name" value="zf-RING_11"/>
    <property type="match status" value="1"/>
</dbReference>
<dbReference type="OrthoDB" id="9984778at2759"/>
<dbReference type="AlphaFoldDB" id="A0A5C7IDA0"/>
<dbReference type="Gene3D" id="3.30.40.10">
    <property type="entry name" value="Zinc/RING finger domain, C3HC4 (zinc finger)"/>
    <property type="match status" value="1"/>
</dbReference>
<name>A0A5C7IDA0_9ROSI</name>
<evidence type="ECO:0000313" key="3">
    <source>
        <dbReference type="EMBL" id="TXG66995.1"/>
    </source>
</evidence>
<dbReference type="Proteomes" id="UP000323000">
    <property type="component" value="Chromosome 3"/>
</dbReference>
<dbReference type="EMBL" id="VAHF01000003">
    <property type="protein sequence ID" value="TXG66995.1"/>
    <property type="molecule type" value="Genomic_DNA"/>
</dbReference>
<evidence type="ECO:0000259" key="2">
    <source>
        <dbReference type="Pfam" id="PF17123"/>
    </source>
</evidence>
<protein>
    <recommendedName>
        <fullName evidence="2">RING-type domain-containing protein</fullName>
    </recommendedName>
</protein>
<keyword evidence="1" id="KW-1133">Transmembrane helix</keyword>